<dbReference type="InterPro" id="IPR013610">
    <property type="entry name" value="ArdC_N"/>
</dbReference>
<organism evidence="5 6">
    <name type="scientific">Thiothrix lacustris</name>
    <dbReference type="NCBI Taxonomy" id="525917"/>
    <lineage>
        <taxon>Bacteria</taxon>
        <taxon>Pseudomonadati</taxon>
        <taxon>Pseudomonadota</taxon>
        <taxon>Gammaproteobacteria</taxon>
        <taxon>Thiotrichales</taxon>
        <taxon>Thiotrichaceae</taxon>
        <taxon>Thiothrix</taxon>
    </lineage>
</organism>
<dbReference type="InterPro" id="IPR043764">
    <property type="entry name" value="DUF5710"/>
</dbReference>
<dbReference type="EMBL" id="MTEJ01000035">
    <property type="protein sequence ID" value="OQX14064.1"/>
    <property type="molecule type" value="Genomic_DNA"/>
</dbReference>
<feature type="compositionally biased region" description="Polar residues" evidence="1">
    <location>
        <begin position="1439"/>
        <end position="1454"/>
    </location>
</feature>
<sequence>MANEKKDYAQIMAENVIAALEKGTAPWQRPWEAGEAPNTPMNPSTGNAYKGWNRVWLSTAQPDNDPRWLTYKQAEKMGAQVREGEKATPIFIWKTHGTKLLTDDKNKPILDAEGKKQYKIVPYERPYRNTAFVFHASQIDGLPALEKKEAIPEWQRHSEAERILAASQAPIFHDQANRAYYTPTRDQIHLPQREQFPTPDAYYATALHEFGHSTGHSSRLDRDLDHPFGSAGYAIEELRAEMFSLMLGQEIGIGHDPEQHHAYIGSWIKALKEDPEELFRAARDAQSMMDYTHERVKEYEQEQANAQANEPPTPHFTHDRLEEPPELGHLSGRYTIIDSSNTVALYVATEQEAITLTQWLNTTVDALLTDPAKALNDFPLPQGIEPTDQLQSEIVEAIQAQIQLVNAGSQGMENEQAPFEYIDSEGKHYSTRILEALNKNHGWEYPGDNATSKDTRHIAFDAERQRYLTVTSSNGNAIKEIMNIDVREGHGSNPKQPNIHEVGIDKFAEYIARESLKQEAALQASWIDKKITQNEADGEALLPFQKNMLRHYIAKEKLAEHGIEFAGVDVVGTASLTTLKDDLKKDFPYFGKVDTRTLPLTRDYDILEAIPAVSAYLAKKALNVDGQALPFAVSKPLTTNPEPPEITAEVKPLPEKHTYVAAMEQLRQGNVAEAWATAQEDTGLLPEVTQRQWVKAAYENFTTTDIDPEATAAYIQSNPAPDVLKALDQDHFVQALHRLGWENDETGIVLACAARFGTDEQFQAMQGMAERYYVDGARNELITRYQMEDALKPALLEAGIDMNAAINAISPAVQAAVDRANTQIAEKILDQESNPRERIDLPASGQVFQWDSNENRYLNTKDQQDMVGSALYKGKILTAGTLDMHHIPFVVPNATSQAQTTPILTLDDERDIRGQALAAETQAIQTASVSAIGDATAAWATYQQLQSTAEAQGLTTQLLPSNDNDGMYTLHYLDGERVTAVETEIRLPDGAALTTYDGEPITTDGFTTDPGTRQQALNAALAQNQERNPSIEVNSEAHFEKSHPLLSEVQPLSEQALSAEIAKASQNAVEGYNAQESLENLEAVAARNGMTVSLSQSPDEHLDIIIHYLKDGKETGITTDLLSGDGKAVTAFHGERIPGTGFTSDLEWQSEALQRGIEAFHAAEIRQEVNQLIADNEAYSPELAEKDGSWQLIVGIETLATYTNEDEATQALSYVNNVGAAIALQMLHPERIPEGMDAVAIIADTRTPSLAEQEAANRQGNLYYETASRLEAARDNSSDKAIIAEVIQRLETAGFTNDGQASYVKDGIAVTTDNGATRQEPSVILLSQQNPNGSWQVNVGRSSEFGDFAPQAFSAAQVWAQVAAEIQHLEDLKTKEFGESLENMGYNLDELERDNPSTTFNGMADIDSAPLHAKDKDREKPAAAKPNIDAALEDAEKQPSPSVVTPSTTEQAAIQSRADDLAATKPPSASQEADDLQRKAEALKDKQSSEATQPKDNHATQENPAPKPKQENASSFVVSNQPAIAQEKTFLAIPFADKDKAKKAAGQLPQGGPAIGWDSNTKSWYANVGADLNKLKQWLPENVKDRQERPDPPEVEFAKALKDAGLELPASPIMDGAKHRVSAVGDKTGQKSGEYVGYKDGHPAGFIRNFRDESKTGSWKYTGNKVDQESVQDWRAINAEREAQKTAQLQAKHQLTANTVATAWENLRPTPNPEHPYLVAKGLQGDLDQLRKLGIKQDDKGNLVVPARDKDGKIWNMQRIGGTGWKGFEKDAKLQGCFHVIGGRKALREQGNNEPVIVSTGFGTAATIHLATGKPVVVAFNDNNLKSVAEEFKKIFPERSQAIFGDDDKHLPLLPMPLANSGREKATTAAESVGGIAVFPRFAAGTEPTKEFSDFNDLAKQQGMRAVQRQVEQGLAQARSTVTIKKALEKAQAKDKPEKNRAGGMEIAR</sequence>
<dbReference type="GO" id="GO:0003697">
    <property type="term" value="F:single-stranded DNA binding"/>
    <property type="evidence" value="ECO:0007669"/>
    <property type="project" value="InterPro"/>
</dbReference>
<protein>
    <recommendedName>
        <fullName evidence="7">Toprim domain-containing protein</fullName>
    </recommendedName>
</protein>
<dbReference type="Proteomes" id="UP000192491">
    <property type="component" value="Unassembled WGS sequence"/>
</dbReference>
<feature type="domain" description="N-terminal" evidence="2">
    <location>
        <begin position="6"/>
        <end position="126"/>
    </location>
</feature>
<proteinExistence type="predicted"/>
<dbReference type="InterPro" id="IPR041459">
    <property type="entry name" value="MPTase-PolyVal"/>
</dbReference>
<evidence type="ECO:0000259" key="2">
    <source>
        <dbReference type="Pfam" id="PF08401"/>
    </source>
</evidence>
<name>A0A1Y1QUN6_9GAMM</name>
<comment type="caution">
    <text evidence="5">The sequence shown here is derived from an EMBL/GenBank/DDBJ whole genome shotgun (WGS) entry which is preliminary data.</text>
</comment>
<feature type="region of interest" description="Disordered" evidence="1">
    <location>
        <begin position="1432"/>
        <end position="1516"/>
    </location>
</feature>
<feature type="compositionally biased region" description="Basic and acidic residues" evidence="1">
    <location>
        <begin position="1928"/>
        <end position="1941"/>
    </location>
</feature>
<evidence type="ECO:0000313" key="6">
    <source>
        <dbReference type="Proteomes" id="UP000192491"/>
    </source>
</evidence>
<feature type="region of interest" description="Disordered" evidence="1">
    <location>
        <begin position="1928"/>
        <end position="1949"/>
    </location>
</feature>
<dbReference type="Pfam" id="PF08401">
    <property type="entry name" value="ArdcN"/>
    <property type="match status" value="1"/>
</dbReference>
<evidence type="ECO:0000256" key="1">
    <source>
        <dbReference type="SAM" id="MobiDB-lite"/>
    </source>
</evidence>
<dbReference type="Pfam" id="PF18818">
    <property type="entry name" value="MPTase-PolyVal"/>
    <property type="match status" value="1"/>
</dbReference>
<feature type="domain" description="DUF5710" evidence="4">
    <location>
        <begin position="1528"/>
        <end position="1580"/>
    </location>
</feature>
<evidence type="ECO:0000259" key="3">
    <source>
        <dbReference type="Pfam" id="PF18818"/>
    </source>
</evidence>
<evidence type="ECO:0000313" key="5">
    <source>
        <dbReference type="EMBL" id="OQX14064.1"/>
    </source>
</evidence>
<gene>
    <name evidence="5" type="ORF">BWK73_10420</name>
</gene>
<feature type="domain" description="Polyvalent protein metallopeptidase" evidence="3">
    <location>
        <begin position="159"/>
        <end position="283"/>
    </location>
</feature>
<reference evidence="5 6" key="1">
    <citation type="submission" date="2017-01" db="EMBL/GenBank/DDBJ databases">
        <title>Novel large sulfur bacteria in the metagenomes of groundwater-fed chemosynthetic microbial mats in the Lake Huron basin.</title>
        <authorList>
            <person name="Sharrar A.M."/>
            <person name="Flood B.E."/>
            <person name="Bailey J.V."/>
            <person name="Jones D.S."/>
            <person name="Biddanda B."/>
            <person name="Ruberg S.A."/>
            <person name="Marcus D.N."/>
            <person name="Dick G.J."/>
        </authorList>
    </citation>
    <scope>NUCLEOTIDE SEQUENCE [LARGE SCALE GENOMIC DNA]</scope>
    <source>
        <strain evidence="5">A8</strain>
    </source>
</reference>
<feature type="compositionally biased region" description="Basic and acidic residues" evidence="1">
    <location>
        <begin position="1475"/>
        <end position="1499"/>
    </location>
</feature>
<accession>A0A1Y1QUN6</accession>
<dbReference type="Pfam" id="PF18974">
    <property type="entry name" value="DUF5710"/>
    <property type="match status" value="1"/>
</dbReference>
<evidence type="ECO:0000259" key="4">
    <source>
        <dbReference type="Pfam" id="PF18974"/>
    </source>
</evidence>
<evidence type="ECO:0008006" key="7">
    <source>
        <dbReference type="Google" id="ProtNLM"/>
    </source>
</evidence>